<proteinExistence type="predicted"/>
<comment type="caution">
    <text evidence="1">The sequence shown here is derived from an EMBL/GenBank/DDBJ whole genome shotgun (WGS) entry which is preliminary data.</text>
</comment>
<sequence length="342" mass="37135">MRSNARCQEVERFGWIRDSTVQEAACLTFVRATGVDPVAAGFGAVSGHARALDFGEFCEEAYAQPYPVIGLRIVGDWVLVVEDNGLQGTRPEVLTRVSARTEALSVFWNTNLSTRFSYAVGGEVRTTFEALLPEFREGTRPDALEELREGLPWSALDSGNQAEGVELMLALAARITGQPLTPTWEEGQFLTFPVAAWPEDLRADPDALERLADRCPPGVIDALRAADDRARRRAAVAVARRAAELAECADHPVISAVLASADDPVMDREAISEAVREWTWLLHRHRATSKVRNQVRAAEVLRQATHDDPLAAVCASLSAAIGIRGLDAAELSGVVEDALGRA</sequence>
<dbReference type="InterPro" id="IPR045592">
    <property type="entry name" value="DUF6461"/>
</dbReference>
<accession>A0ABN3V696</accession>
<dbReference type="Pfam" id="PF20062">
    <property type="entry name" value="DUF6461"/>
    <property type="match status" value="1"/>
</dbReference>
<reference evidence="1 2" key="1">
    <citation type="journal article" date="2019" name="Int. J. Syst. Evol. Microbiol.">
        <title>The Global Catalogue of Microorganisms (GCM) 10K type strain sequencing project: providing services to taxonomists for standard genome sequencing and annotation.</title>
        <authorList>
            <consortium name="The Broad Institute Genomics Platform"/>
            <consortium name="The Broad Institute Genome Sequencing Center for Infectious Disease"/>
            <person name="Wu L."/>
            <person name="Ma J."/>
        </authorList>
    </citation>
    <scope>NUCLEOTIDE SEQUENCE [LARGE SCALE GENOMIC DNA]</scope>
    <source>
        <strain evidence="1 2">JCM 9383</strain>
    </source>
</reference>
<evidence type="ECO:0000313" key="1">
    <source>
        <dbReference type="EMBL" id="GAA2779035.1"/>
    </source>
</evidence>
<dbReference type="EMBL" id="BAAAUX010000005">
    <property type="protein sequence ID" value="GAA2779035.1"/>
    <property type="molecule type" value="Genomic_DNA"/>
</dbReference>
<organism evidence="1 2">
    <name type="scientific">Saccharopolyspora taberi</name>
    <dbReference type="NCBI Taxonomy" id="60895"/>
    <lineage>
        <taxon>Bacteria</taxon>
        <taxon>Bacillati</taxon>
        <taxon>Actinomycetota</taxon>
        <taxon>Actinomycetes</taxon>
        <taxon>Pseudonocardiales</taxon>
        <taxon>Pseudonocardiaceae</taxon>
        <taxon>Saccharopolyspora</taxon>
    </lineage>
</organism>
<protein>
    <submittedName>
        <fullName evidence="1">Uncharacterized protein</fullName>
    </submittedName>
</protein>
<evidence type="ECO:0000313" key="2">
    <source>
        <dbReference type="Proteomes" id="UP001500979"/>
    </source>
</evidence>
<gene>
    <name evidence="1" type="ORF">GCM10010470_10780</name>
</gene>
<keyword evidence="2" id="KW-1185">Reference proteome</keyword>
<dbReference type="RefSeq" id="WP_344678275.1">
    <property type="nucleotide sequence ID" value="NZ_BAAAUX010000005.1"/>
</dbReference>
<name>A0ABN3V696_9PSEU</name>
<dbReference type="Proteomes" id="UP001500979">
    <property type="component" value="Unassembled WGS sequence"/>
</dbReference>